<accession>A0ABS9D9U7</accession>
<organism evidence="2 3">
    <name type="scientific">Paraglaciecola algarum</name>
    <dbReference type="NCBI Taxonomy" id="3050085"/>
    <lineage>
        <taxon>Bacteria</taxon>
        <taxon>Pseudomonadati</taxon>
        <taxon>Pseudomonadota</taxon>
        <taxon>Gammaproteobacteria</taxon>
        <taxon>Alteromonadales</taxon>
        <taxon>Alteromonadaceae</taxon>
        <taxon>Paraglaciecola</taxon>
    </lineage>
</organism>
<protein>
    <recommendedName>
        <fullName evidence="4">3-phosphoshikimate 1-carboxyvinyltransferase</fullName>
    </recommendedName>
</protein>
<reference evidence="2 3" key="1">
    <citation type="submission" date="2022-01" db="EMBL/GenBank/DDBJ databases">
        <title>Paraglaciecola sp. G1-23.</title>
        <authorList>
            <person name="Jin M.S."/>
            <person name="Han D.M."/>
            <person name="Kim H.M."/>
            <person name="Jeon C.O."/>
        </authorList>
    </citation>
    <scope>NUCLEOTIDE SEQUENCE [LARGE SCALE GENOMIC DNA]</scope>
    <source>
        <strain evidence="2 3">G1-23</strain>
    </source>
</reference>
<evidence type="ECO:0000313" key="2">
    <source>
        <dbReference type="EMBL" id="MCF2949656.1"/>
    </source>
</evidence>
<keyword evidence="3" id="KW-1185">Reference proteome</keyword>
<dbReference type="EMBL" id="JAKGAS010000009">
    <property type="protein sequence ID" value="MCF2949656.1"/>
    <property type="molecule type" value="Genomic_DNA"/>
</dbReference>
<feature type="transmembrane region" description="Helical" evidence="1">
    <location>
        <begin position="86"/>
        <end position="112"/>
    </location>
</feature>
<proteinExistence type="predicted"/>
<name>A0ABS9D9U7_9ALTE</name>
<keyword evidence="1" id="KW-1133">Transmembrane helix</keyword>
<evidence type="ECO:0000256" key="1">
    <source>
        <dbReference type="SAM" id="Phobius"/>
    </source>
</evidence>
<comment type="caution">
    <text evidence="2">The sequence shown here is derived from an EMBL/GenBank/DDBJ whole genome shotgun (WGS) entry which is preliminary data.</text>
</comment>
<keyword evidence="1" id="KW-0812">Transmembrane</keyword>
<sequence length="137" mass="15779">MPTLSKIRKDPDIMNLLSRLPKETADSLTNVQLQHLKIAYGSGQFRKHKVDIRGTFPVPFYPSRIYFVILMGRNIRSLSRQEQSIAIFNILIMATIFLALSTALGLIILYFIKSALGINLLDGYSLGLWDWFKQFWK</sequence>
<evidence type="ECO:0008006" key="4">
    <source>
        <dbReference type="Google" id="ProtNLM"/>
    </source>
</evidence>
<dbReference type="Proteomes" id="UP001521137">
    <property type="component" value="Unassembled WGS sequence"/>
</dbReference>
<evidence type="ECO:0000313" key="3">
    <source>
        <dbReference type="Proteomes" id="UP001521137"/>
    </source>
</evidence>
<gene>
    <name evidence="2" type="ORF">L0668_16155</name>
</gene>
<keyword evidence="1" id="KW-0472">Membrane</keyword>